<proteinExistence type="inferred from homology"/>
<dbReference type="Proteomes" id="UP000193642">
    <property type="component" value="Unassembled WGS sequence"/>
</dbReference>
<evidence type="ECO:0000256" key="7">
    <source>
        <dbReference type="ARBA" id="ARBA00023128"/>
    </source>
</evidence>
<evidence type="ECO:0000256" key="1">
    <source>
        <dbReference type="ARBA" id="ARBA00004443"/>
    </source>
</evidence>
<dbReference type="GO" id="GO:0045271">
    <property type="term" value="C:respiratory chain complex I"/>
    <property type="evidence" value="ECO:0007669"/>
    <property type="project" value="InterPro"/>
</dbReference>
<gene>
    <name evidence="10" type="ORF">BCR33DRAFT_713870</name>
</gene>
<dbReference type="AlphaFoldDB" id="A0A1Y2CR88"/>
<protein>
    <recommendedName>
        <fullName evidence="9">Complex 1 LYR protein domain-containing protein</fullName>
    </recommendedName>
</protein>
<comment type="caution">
    <text evidence="10">The sequence shown here is derived from an EMBL/GenBank/DDBJ whole genome shotgun (WGS) entry which is preliminary data.</text>
</comment>
<name>A0A1Y2CR88_9FUNG</name>
<evidence type="ECO:0000256" key="8">
    <source>
        <dbReference type="ARBA" id="ARBA00023136"/>
    </source>
</evidence>
<dbReference type="STRING" id="329046.A0A1Y2CR88"/>
<evidence type="ECO:0000313" key="11">
    <source>
        <dbReference type="Proteomes" id="UP000193642"/>
    </source>
</evidence>
<keyword evidence="8" id="KW-0472">Membrane</keyword>
<dbReference type="InterPro" id="IPR045299">
    <property type="entry name" value="Complex1_LYR_NDUFA6_LYRM6"/>
</dbReference>
<keyword evidence="6" id="KW-0249">Electron transport</keyword>
<comment type="similarity">
    <text evidence="2">Belongs to the complex I LYR family.</text>
</comment>
<organism evidence="10 11">
    <name type="scientific">Rhizoclosmatium globosum</name>
    <dbReference type="NCBI Taxonomy" id="329046"/>
    <lineage>
        <taxon>Eukaryota</taxon>
        <taxon>Fungi</taxon>
        <taxon>Fungi incertae sedis</taxon>
        <taxon>Chytridiomycota</taxon>
        <taxon>Chytridiomycota incertae sedis</taxon>
        <taxon>Chytridiomycetes</taxon>
        <taxon>Chytridiales</taxon>
        <taxon>Chytriomycetaceae</taxon>
        <taxon>Rhizoclosmatium</taxon>
    </lineage>
</organism>
<evidence type="ECO:0000256" key="2">
    <source>
        <dbReference type="ARBA" id="ARBA00009508"/>
    </source>
</evidence>
<dbReference type="GO" id="GO:0005743">
    <property type="term" value="C:mitochondrial inner membrane"/>
    <property type="evidence" value="ECO:0007669"/>
    <property type="project" value="UniProtKB-SubCell"/>
</dbReference>
<keyword evidence="4" id="KW-0679">Respiratory chain</keyword>
<keyword evidence="11" id="KW-1185">Reference proteome</keyword>
<keyword evidence="5" id="KW-0999">Mitochondrion inner membrane</keyword>
<comment type="subcellular location">
    <subcellularLocation>
        <location evidence="1">Mitochondrion inner membrane</location>
        <topology evidence="1">Peripheral membrane protein</topology>
        <orientation evidence="1">Matrix side</orientation>
    </subcellularLocation>
</comment>
<evidence type="ECO:0000256" key="3">
    <source>
        <dbReference type="ARBA" id="ARBA00022448"/>
    </source>
</evidence>
<sequence>MSTHLPSVVTSSSTSFLQARRRVLSGYRDWIRSSRWITENYQLEITSDVVKKRIRQEYEKFKGVSDLQTIDVLIYKGRTEYEETMNYWKQATHVMRFFDAPRAEDVKPTDFLGRFYAGRD</sequence>
<reference evidence="10 11" key="1">
    <citation type="submission" date="2016-07" db="EMBL/GenBank/DDBJ databases">
        <title>Pervasive Adenine N6-methylation of Active Genes in Fungi.</title>
        <authorList>
            <consortium name="DOE Joint Genome Institute"/>
            <person name="Mondo S.J."/>
            <person name="Dannebaum R.O."/>
            <person name="Kuo R.C."/>
            <person name="Labutti K."/>
            <person name="Haridas S."/>
            <person name="Kuo A."/>
            <person name="Salamov A."/>
            <person name="Ahrendt S.R."/>
            <person name="Lipzen A."/>
            <person name="Sullivan W."/>
            <person name="Andreopoulos W.B."/>
            <person name="Clum A."/>
            <person name="Lindquist E."/>
            <person name="Daum C."/>
            <person name="Ramamoorthy G.K."/>
            <person name="Gryganskyi A."/>
            <person name="Culley D."/>
            <person name="Magnuson J.K."/>
            <person name="James T.Y."/>
            <person name="O'Malley M.A."/>
            <person name="Stajich J.E."/>
            <person name="Spatafora J.W."/>
            <person name="Visel A."/>
            <person name="Grigoriev I.V."/>
        </authorList>
    </citation>
    <scope>NUCLEOTIDE SEQUENCE [LARGE SCALE GENOMIC DNA]</scope>
    <source>
        <strain evidence="10 11">JEL800</strain>
    </source>
</reference>
<dbReference type="CDD" id="cd20266">
    <property type="entry name" value="Complex1_LYR_NDUFA6_LYRM6"/>
    <property type="match status" value="1"/>
</dbReference>
<dbReference type="InterPro" id="IPR008011">
    <property type="entry name" value="Complex1_LYR_dom"/>
</dbReference>
<dbReference type="EMBL" id="MCGO01000009">
    <property type="protein sequence ID" value="ORY49558.1"/>
    <property type="molecule type" value="Genomic_DNA"/>
</dbReference>
<dbReference type="PANTHER" id="PTHR12964:SF0">
    <property type="entry name" value="NADH DEHYDROGENASE [UBIQUINONE] 1 ALPHA SUBCOMPLEX SUBUNIT 6"/>
    <property type="match status" value="1"/>
</dbReference>
<evidence type="ECO:0000256" key="5">
    <source>
        <dbReference type="ARBA" id="ARBA00022792"/>
    </source>
</evidence>
<evidence type="ECO:0000313" key="10">
    <source>
        <dbReference type="EMBL" id="ORY49558.1"/>
    </source>
</evidence>
<dbReference type="Pfam" id="PF05347">
    <property type="entry name" value="Complex1_LYR"/>
    <property type="match status" value="1"/>
</dbReference>
<evidence type="ECO:0000256" key="4">
    <source>
        <dbReference type="ARBA" id="ARBA00022660"/>
    </source>
</evidence>
<evidence type="ECO:0000259" key="9">
    <source>
        <dbReference type="Pfam" id="PF05347"/>
    </source>
</evidence>
<evidence type="ECO:0000256" key="6">
    <source>
        <dbReference type="ARBA" id="ARBA00022982"/>
    </source>
</evidence>
<dbReference type="PANTHER" id="PTHR12964">
    <property type="entry name" value="NADH-UBIQUINONE OXIDOREDUCTASE B14 SUBUNIT"/>
    <property type="match status" value="1"/>
</dbReference>
<feature type="domain" description="Complex 1 LYR protein" evidence="9">
    <location>
        <begin position="21"/>
        <end position="82"/>
    </location>
</feature>
<keyword evidence="7" id="KW-0496">Mitochondrion</keyword>
<dbReference type="OrthoDB" id="14535at2759"/>
<accession>A0A1Y2CR88</accession>
<keyword evidence="3" id="KW-0813">Transport</keyword>
<dbReference type="InterPro" id="IPR016488">
    <property type="entry name" value="NADH_Ub_cplx-1_asu_su-6"/>
</dbReference>
<dbReference type="GO" id="GO:0006979">
    <property type="term" value="P:response to oxidative stress"/>
    <property type="evidence" value="ECO:0007669"/>
    <property type="project" value="TreeGrafter"/>
</dbReference>